<dbReference type="Gene3D" id="3.40.50.620">
    <property type="entry name" value="HUPs"/>
    <property type="match status" value="1"/>
</dbReference>
<dbReference type="Proteomes" id="UP000198546">
    <property type="component" value="Chromosome i"/>
</dbReference>
<protein>
    <submittedName>
        <fullName evidence="3">Nucleotide-binding universal stress protein, UspA family</fullName>
    </submittedName>
</protein>
<dbReference type="EMBL" id="LT629688">
    <property type="protein sequence ID" value="SDD63400.1"/>
    <property type="molecule type" value="Genomic_DNA"/>
</dbReference>
<keyword evidence="4" id="KW-1185">Reference proteome</keyword>
<accession>A0A1G6WBS5</accession>
<name>A0A1G6WBS5_9ACTN</name>
<evidence type="ECO:0000259" key="2">
    <source>
        <dbReference type="Pfam" id="PF00582"/>
    </source>
</evidence>
<dbReference type="PRINTS" id="PR01438">
    <property type="entry name" value="UNVRSLSTRESS"/>
</dbReference>
<dbReference type="SUPFAM" id="SSF52402">
    <property type="entry name" value="Adenine nucleotide alpha hydrolases-like"/>
    <property type="match status" value="1"/>
</dbReference>
<sequence length="147" mass="15094">MTTAPVVVVGFDDSPAAAAALAWAADWARVTGGSVRALHALAPRLVAPPNWCIGDAGRAEHHGRDLDEPSQRERITALFAATAPAPRTTLELTGAPAGERLVAASASADLLVIGTRGRRGAARLLEGSTSHYCLSRARCPVVAVPAG</sequence>
<evidence type="ECO:0000313" key="4">
    <source>
        <dbReference type="Proteomes" id="UP000198546"/>
    </source>
</evidence>
<comment type="similarity">
    <text evidence="1">Belongs to the universal stress protein A family.</text>
</comment>
<dbReference type="InterPro" id="IPR014729">
    <property type="entry name" value="Rossmann-like_a/b/a_fold"/>
</dbReference>
<dbReference type="PANTHER" id="PTHR46268:SF6">
    <property type="entry name" value="UNIVERSAL STRESS PROTEIN UP12"/>
    <property type="match status" value="1"/>
</dbReference>
<organism evidence="3 4">
    <name type="scientific">Auraticoccus monumenti</name>
    <dbReference type="NCBI Taxonomy" id="675864"/>
    <lineage>
        <taxon>Bacteria</taxon>
        <taxon>Bacillati</taxon>
        <taxon>Actinomycetota</taxon>
        <taxon>Actinomycetes</taxon>
        <taxon>Propionibacteriales</taxon>
        <taxon>Propionibacteriaceae</taxon>
        <taxon>Auraticoccus</taxon>
    </lineage>
</organism>
<feature type="domain" description="UspA" evidence="2">
    <location>
        <begin position="7"/>
        <end position="145"/>
    </location>
</feature>
<dbReference type="InterPro" id="IPR006015">
    <property type="entry name" value="Universal_stress_UspA"/>
</dbReference>
<dbReference type="CDD" id="cd00293">
    <property type="entry name" value="USP-like"/>
    <property type="match status" value="1"/>
</dbReference>
<dbReference type="AlphaFoldDB" id="A0A1G6WBS5"/>
<reference evidence="3 4" key="1">
    <citation type="submission" date="2016-10" db="EMBL/GenBank/DDBJ databases">
        <authorList>
            <person name="de Groot N.N."/>
        </authorList>
    </citation>
    <scope>NUCLEOTIDE SEQUENCE [LARGE SCALE GENOMIC DNA]</scope>
    <source>
        <strain evidence="3 4">MON 2.2</strain>
    </source>
</reference>
<dbReference type="STRING" id="675864.SAMN04489747_1403"/>
<dbReference type="InterPro" id="IPR006016">
    <property type="entry name" value="UspA"/>
</dbReference>
<gene>
    <name evidence="3" type="ORF">SAMN04489747_1403</name>
</gene>
<evidence type="ECO:0000313" key="3">
    <source>
        <dbReference type="EMBL" id="SDD63400.1"/>
    </source>
</evidence>
<dbReference type="Pfam" id="PF00582">
    <property type="entry name" value="Usp"/>
    <property type="match status" value="1"/>
</dbReference>
<dbReference type="PANTHER" id="PTHR46268">
    <property type="entry name" value="STRESS RESPONSE PROTEIN NHAX"/>
    <property type="match status" value="1"/>
</dbReference>
<evidence type="ECO:0000256" key="1">
    <source>
        <dbReference type="ARBA" id="ARBA00008791"/>
    </source>
</evidence>
<dbReference type="OrthoDB" id="5244367at2"/>
<proteinExistence type="inferred from homology"/>
<dbReference type="RefSeq" id="WP_157677019.1">
    <property type="nucleotide sequence ID" value="NZ_LT629688.1"/>
</dbReference>